<comment type="caution">
    <text evidence="1">The sequence shown here is derived from an EMBL/GenBank/DDBJ whole genome shotgun (WGS) entry which is preliminary data.</text>
</comment>
<proteinExistence type="predicted"/>
<dbReference type="EMBL" id="RRYP01006132">
    <property type="protein sequence ID" value="TNV81448.1"/>
    <property type="molecule type" value="Genomic_DNA"/>
</dbReference>
<organism evidence="1 2">
    <name type="scientific">Halteria grandinella</name>
    <dbReference type="NCBI Taxonomy" id="5974"/>
    <lineage>
        <taxon>Eukaryota</taxon>
        <taxon>Sar</taxon>
        <taxon>Alveolata</taxon>
        <taxon>Ciliophora</taxon>
        <taxon>Intramacronucleata</taxon>
        <taxon>Spirotrichea</taxon>
        <taxon>Stichotrichia</taxon>
        <taxon>Sporadotrichida</taxon>
        <taxon>Halteriidae</taxon>
        <taxon>Halteria</taxon>
    </lineage>
</organism>
<dbReference type="AlphaFoldDB" id="A0A8J8NUM9"/>
<protein>
    <submittedName>
        <fullName evidence="1">Uncharacterized protein</fullName>
    </submittedName>
</protein>
<keyword evidence="2" id="KW-1185">Reference proteome</keyword>
<evidence type="ECO:0000313" key="2">
    <source>
        <dbReference type="Proteomes" id="UP000785679"/>
    </source>
</evidence>
<sequence>MSTLQLDINKIMDNFILDYQKQIGDGNTVPNLTQNILIGTQQTIAPPTQVLSSQISVVPSSQPQFPGQTQAQRPVFIDLEGEDTEQVNTSLQSQLALLQAPSLLQQGTQQSAYHKSVTDFVYSQTRPPGIQDFSTQFSKNWDRDQLVKKSLKQINVKPLITRIEYLVKMFGGPQLAFDMEWKIRLFVIEVMNYAVVETSRLPGFYLQAGVPSANAELLFGRNDAENPIDLDDPMSLDTQATQQTQASTQTRIIPATLVNTQQSAVTTNPQDLQMTQSEAQKQGFCTGMPTLRLDGEKGIEVFGKRVQPDLVVQTNDPLGTMLYIMEIKNFKTIKGKGILKTAIAENFQQLRNFCMLKKKGEATGISTNFGMWIFTRYIKSDEIATQKSTPFMVSHPIEIMDINESKVKEEELQKLILILERLGWLSYAQMSKSNSL</sequence>
<reference evidence="1" key="1">
    <citation type="submission" date="2019-06" db="EMBL/GenBank/DDBJ databases">
        <authorList>
            <person name="Zheng W."/>
        </authorList>
    </citation>
    <scope>NUCLEOTIDE SEQUENCE</scope>
    <source>
        <strain evidence="1">QDHG01</strain>
    </source>
</reference>
<dbReference type="Proteomes" id="UP000785679">
    <property type="component" value="Unassembled WGS sequence"/>
</dbReference>
<gene>
    <name evidence="1" type="ORF">FGO68_gene6230</name>
</gene>
<name>A0A8J8NUM9_HALGN</name>
<dbReference type="OrthoDB" id="10593797at2759"/>
<evidence type="ECO:0000313" key="1">
    <source>
        <dbReference type="EMBL" id="TNV81448.1"/>
    </source>
</evidence>
<accession>A0A8J8NUM9</accession>